<evidence type="ECO:0000313" key="7">
    <source>
        <dbReference type="EMBL" id="WTO86105.1"/>
    </source>
</evidence>
<evidence type="ECO:0000259" key="6">
    <source>
        <dbReference type="Pfam" id="PF01568"/>
    </source>
</evidence>
<evidence type="ECO:0000259" key="5">
    <source>
        <dbReference type="Pfam" id="PF00384"/>
    </source>
</evidence>
<gene>
    <name evidence="7" type="ORF">OHU27_28205</name>
</gene>
<dbReference type="PANTHER" id="PTHR43105">
    <property type="entry name" value="RESPIRATORY NITRATE REDUCTASE"/>
    <property type="match status" value="1"/>
</dbReference>
<keyword evidence="8" id="KW-1185">Reference proteome</keyword>
<dbReference type="InterPro" id="IPR006656">
    <property type="entry name" value="Mopterin_OxRdtase"/>
</dbReference>
<dbReference type="Proteomes" id="UP001622690">
    <property type="component" value="Chromosome"/>
</dbReference>
<dbReference type="EMBL" id="CP108125">
    <property type="protein sequence ID" value="WTO86105.1"/>
    <property type="molecule type" value="Genomic_DNA"/>
</dbReference>
<dbReference type="SUPFAM" id="SSF50692">
    <property type="entry name" value="ADC-like"/>
    <property type="match status" value="1"/>
</dbReference>
<dbReference type="InterPro" id="IPR009010">
    <property type="entry name" value="Asp_de-COase-like_dom_sf"/>
</dbReference>
<organism evidence="7 8">
    <name type="scientific">Streptomyces nigra</name>
    <dbReference type="NCBI Taxonomy" id="1827580"/>
    <lineage>
        <taxon>Bacteria</taxon>
        <taxon>Bacillati</taxon>
        <taxon>Actinomycetota</taxon>
        <taxon>Actinomycetes</taxon>
        <taxon>Kitasatosporales</taxon>
        <taxon>Streptomycetaceae</taxon>
        <taxon>Streptomyces</taxon>
    </lineage>
</organism>
<proteinExistence type="predicted"/>
<protein>
    <submittedName>
        <fullName evidence="7">Molybdopterin-dependent oxidoreductase</fullName>
    </submittedName>
</protein>
<dbReference type="InterPro" id="IPR050123">
    <property type="entry name" value="Prok_molybdopt-oxidoreductase"/>
</dbReference>
<keyword evidence="2" id="KW-0408">Iron</keyword>
<dbReference type="Pfam" id="PF01568">
    <property type="entry name" value="Molydop_binding"/>
    <property type="match status" value="1"/>
</dbReference>
<dbReference type="Pfam" id="PF00384">
    <property type="entry name" value="Molybdopterin"/>
    <property type="match status" value="1"/>
</dbReference>
<dbReference type="SUPFAM" id="SSF53706">
    <property type="entry name" value="Formate dehydrogenase/DMSO reductase, domains 1-3"/>
    <property type="match status" value="1"/>
</dbReference>
<evidence type="ECO:0000256" key="3">
    <source>
        <dbReference type="ARBA" id="ARBA00023014"/>
    </source>
</evidence>
<feature type="domain" description="Molybdopterin oxidoreductase" evidence="5">
    <location>
        <begin position="129"/>
        <end position="429"/>
    </location>
</feature>
<name>A0ABZ1J1V4_9ACTN</name>
<evidence type="ECO:0000313" key="8">
    <source>
        <dbReference type="Proteomes" id="UP001622690"/>
    </source>
</evidence>
<accession>A0ABZ1J1V4</accession>
<sequence length="882" mass="94290">MTDTRISPAPPEAPGPAPPTADRLRHPRVRAALLERYREARRRLGDPVQAWAEIQGDPELRRRYRRTRGSGGLVRVREDEAVELVAAAYVHTLGAYGPDRIACLSPPGAPGARFHALLGAPVLESPESTPGDDWADAAYLLLWGGDVPVTRAPDALRLARARYRGQKVVAVSPAPADGTRLADEVLHPHPGTDGALALAMGHVILREFLVDRETPFFTEHARRATDLPFLVTLEERGDGTYAPVTFLRAADLGRRGENAACRAVVLDEDTGRAAVPEPGRIRPVLSLYGREVSAGVEVLLPDFGADGRPRAVRRGVPATRLGGAGGTLVTTVFDLLLARYGVDRPGLPGHWPASYADADAPGTPAWQEAHTSVPAALCIRIAREFARTAERSKGRCAILVGADIGRHLHGDTLHRAVLALLRLTGCPEPDDQDIPGAPDDIARRMDPAVYWYLHTGRRRSERSTADVLASPLGRGRLAGLTGADCLALAARTGWTAVYPAFDRNPLDLGDTFGDPVARVVADLRAGDLGVACEDPDAPENWPRVLTLGGGDALDEHGLRCLVGTASPAQAPEGVRPRDVTWREPAPEGRLDLLVSLDGTDSAAARLADVVLPTATADGEPGPARTEFETFAALAERIGALAARHLGVRKDLVATPLRHGSSGDTAPPGAVLDWRHGDCTPVPGRSLPHLTVVERNYPALGTDFAALGTPAPDDTRPRTGRRYFFLDHDWAHELGESLPVYRPPSDVRALLGPSGQPHVTVRRLTPHEQWSVHCAYPDALFLPALASGGRYLWLSPEDAGAIGVAEGDRVEAVSGDGVIVARAVVSDRMPAGTMYTRREPEVTRVEPPGILKPTRLLGHHGGLFTGGPGDEVTVVRRHGGEVD</sequence>
<keyword evidence="3" id="KW-0411">Iron-sulfur</keyword>
<evidence type="ECO:0000256" key="1">
    <source>
        <dbReference type="ARBA" id="ARBA00022723"/>
    </source>
</evidence>
<feature type="compositionally biased region" description="Pro residues" evidence="4">
    <location>
        <begin position="8"/>
        <end position="19"/>
    </location>
</feature>
<feature type="domain" description="Molybdopterin dinucleotide-binding" evidence="6">
    <location>
        <begin position="764"/>
        <end position="835"/>
    </location>
</feature>
<dbReference type="Gene3D" id="3.40.50.12770">
    <property type="entry name" value="Nitrate reductase alpha subunit"/>
    <property type="match status" value="1"/>
</dbReference>
<dbReference type="Gene3D" id="3.40.50.12440">
    <property type="match status" value="3"/>
</dbReference>
<keyword evidence="1" id="KW-0479">Metal-binding</keyword>
<evidence type="ECO:0000256" key="4">
    <source>
        <dbReference type="SAM" id="MobiDB-lite"/>
    </source>
</evidence>
<evidence type="ECO:0000256" key="2">
    <source>
        <dbReference type="ARBA" id="ARBA00023004"/>
    </source>
</evidence>
<reference evidence="7 8" key="1">
    <citation type="submission" date="2022-10" db="EMBL/GenBank/DDBJ databases">
        <title>The complete genomes of actinobacterial strains from the NBC collection.</title>
        <authorList>
            <person name="Joergensen T.S."/>
            <person name="Alvarez Arevalo M."/>
            <person name="Sterndorff E.B."/>
            <person name="Faurdal D."/>
            <person name="Vuksanovic O."/>
            <person name="Mourched A.-S."/>
            <person name="Charusanti P."/>
            <person name="Shaw S."/>
            <person name="Blin K."/>
            <person name="Weber T."/>
        </authorList>
    </citation>
    <scope>NUCLEOTIDE SEQUENCE [LARGE SCALE GENOMIC DNA]</scope>
    <source>
        <strain evidence="7 8">NBC_00206</strain>
    </source>
</reference>
<dbReference type="PANTHER" id="PTHR43105:SF2">
    <property type="entry name" value="RESPIRATORY NITRATE REDUCTASE 2 ALPHA CHAIN"/>
    <property type="match status" value="1"/>
</dbReference>
<feature type="region of interest" description="Disordered" evidence="4">
    <location>
        <begin position="1"/>
        <end position="26"/>
    </location>
</feature>
<dbReference type="InterPro" id="IPR006657">
    <property type="entry name" value="MoPterin_dinucl-bd_dom"/>
</dbReference>